<evidence type="ECO:0000256" key="5">
    <source>
        <dbReference type="ARBA" id="ARBA00023033"/>
    </source>
</evidence>
<dbReference type="SMR" id="A0A445IX26"/>
<dbReference type="Proteomes" id="UP000289340">
    <property type="component" value="Chromosome 9"/>
</dbReference>
<organism evidence="8 9">
    <name type="scientific">Glycine soja</name>
    <name type="common">Wild soybean</name>
    <dbReference type="NCBI Taxonomy" id="3848"/>
    <lineage>
        <taxon>Eukaryota</taxon>
        <taxon>Viridiplantae</taxon>
        <taxon>Streptophyta</taxon>
        <taxon>Embryophyta</taxon>
        <taxon>Tracheophyta</taxon>
        <taxon>Spermatophyta</taxon>
        <taxon>Magnoliopsida</taxon>
        <taxon>eudicotyledons</taxon>
        <taxon>Gunneridae</taxon>
        <taxon>Pentapetalae</taxon>
        <taxon>rosids</taxon>
        <taxon>fabids</taxon>
        <taxon>Fabales</taxon>
        <taxon>Fabaceae</taxon>
        <taxon>Papilionoideae</taxon>
        <taxon>50 kb inversion clade</taxon>
        <taxon>NPAAA clade</taxon>
        <taxon>indigoferoid/millettioid clade</taxon>
        <taxon>Phaseoleae</taxon>
        <taxon>Glycine</taxon>
        <taxon>Glycine subgen. Soja</taxon>
    </lineage>
</organism>
<evidence type="ECO:0000256" key="2">
    <source>
        <dbReference type="ARBA" id="ARBA00022723"/>
    </source>
</evidence>
<dbReference type="GO" id="GO:0020037">
    <property type="term" value="F:heme binding"/>
    <property type="evidence" value="ECO:0007669"/>
    <property type="project" value="InterPro"/>
</dbReference>
<dbReference type="InterPro" id="IPR017972">
    <property type="entry name" value="Cyt_P450_CS"/>
</dbReference>
<dbReference type="InterPro" id="IPR001128">
    <property type="entry name" value="Cyt_P450"/>
</dbReference>
<evidence type="ECO:0000313" key="8">
    <source>
        <dbReference type="EMBL" id="RZB90646.1"/>
    </source>
</evidence>
<dbReference type="AlphaFoldDB" id="A0A445IX26"/>
<evidence type="ECO:0000256" key="6">
    <source>
        <dbReference type="PIRSR" id="PIRSR602401-1"/>
    </source>
</evidence>
<feature type="binding site" description="axial binding residue" evidence="6">
    <location>
        <position position="113"/>
    </location>
    <ligand>
        <name>heme</name>
        <dbReference type="ChEBI" id="CHEBI:30413"/>
    </ligand>
    <ligandPart>
        <name>Fe</name>
        <dbReference type="ChEBI" id="CHEBI:18248"/>
    </ligandPart>
</feature>
<comment type="similarity">
    <text evidence="7">Belongs to the cytochrome P450 family.</text>
</comment>
<evidence type="ECO:0000256" key="4">
    <source>
        <dbReference type="ARBA" id="ARBA00023004"/>
    </source>
</evidence>
<evidence type="ECO:0000256" key="3">
    <source>
        <dbReference type="ARBA" id="ARBA00023002"/>
    </source>
</evidence>
<accession>A0A445IX26</accession>
<dbReference type="PRINTS" id="PR00463">
    <property type="entry name" value="EP450I"/>
</dbReference>
<evidence type="ECO:0000256" key="1">
    <source>
        <dbReference type="ARBA" id="ARBA00022617"/>
    </source>
</evidence>
<dbReference type="InterPro" id="IPR002401">
    <property type="entry name" value="Cyt_P450_E_grp-I"/>
</dbReference>
<name>A0A445IX26_GLYSO</name>
<evidence type="ECO:0000256" key="7">
    <source>
        <dbReference type="RuleBase" id="RU000461"/>
    </source>
</evidence>
<dbReference type="InterPro" id="IPR050651">
    <property type="entry name" value="Plant_Cytochrome_P450_Monoox"/>
</dbReference>
<proteinExistence type="inferred from homology"/>
<dbReference type="InterPro" id="IPR036396">
    <property type="entry name" value="Cyt_P450_sf"/>
</dbReference>
<sequence>MTKLLNNPEVLNKAKEEIDTRIGIQDRLVDEQDLPKLSYLQNIINETLCFYPPAPLLLPHESSKVCTIEGYHIPRDTIVSTLWSDPTSFMPERFEKEREVNKLIAFGLGRKACPGSGLAQRTVGLTMAFEEKLDMVEDNGGIILPNLIPFQAMCKALPIINDFHNNKKKTIVNDIMK</sequence>
<dbReference type="EMBL" id="QZWG01000009">
    <property type="protein sequence ID" value="RZB90646.1"/>
    <property type="molecule type" value="Genomic_DNA"/>
</dbReference>
<dbReference type="PANTHER" id="PTHR47947">
    <property type="entry name" value="CYTOCHROME P450 82C3-RELATED"/>
    <property type="match status" value="1"/>
</dbReference>
<keyword evidence="2 6" id="KW-0479">Metal-binding</keyword>
<gene>
    <name evidence="8" type="ORF">D0Y65_023218</name>
</gene>
<protein>
    <submittedName>
        <fullName evidence="8">Isoflavone 2'-hydroxylase</fullName>
    </submittedName>
</protein>
<comment type="cofactor">
    <cofactor evidence="6">
        <name>heme</name>
        <dbReference type="ChEBI" id="CHEBI:30413"/>
    </cofactor>
</comment>
<dbReference type="PANTHER" id="PTHR47947:SF24">
    <property type="entry name" value="ISOFLAVONE 2'-HYDROXYLASE-LIKE"/>
    <property type="match status" value="1"/>
</dbReference>
<keyword evidence="5 7" id="KW-0503">Monooxygenase</keyword>
<keyword evidence="4 6" id="KW-0408">Iron</keyword>
<dbReference type="GO" id="GO:0005506">
    <property type="term" value="F:iron ion binding"/>
    <property type="evidence" value="ECO:0007669"/>
    <property type="project" value="InterPro"/>
</dbReference>
<dbReference type="GO" id="GO:0004497">
    <property type="term" value="F:monooxygenase activity"/>
    <property type="evidence" value="ECO:0007669"/>
    <property type="project" value="UniProtKB-KW"/>
</dbReference>
<keyword evidence="9" id="KW-1185">Reference proteome</keyword>
<dbReference type="GO" id="GO:0016705">
    <property type="term" value="F:oxidoreductase activity, acting on paired donors, with incorporation or reduction of molecular oxygen"/>
    <property type="evidence" value="ECO:0007669"/>
    <property type="project" value="InterPro"/>
</dbReference>
<dbReference type="Pfam" id="PF00067">
    <property type="entry name" value="p450"/>
    <property type="match status" value="1"/>
</dbReference>
<dbReference type="PRINTS" id="PR00385">
    <property type="entry name" value="P450"/>
</dbReference>
<keyword evidence="3 7" id="KW-0560">Oxidoreductase</keyword>
<dbReference type="SUPFAM" id="SSF48264">
    <property type="entry name" value="Cytochrome P450"/>
    <property type="match status" value="1"/>
</dbReference>
<dbReference type="PROSITE" id="PS00086">
    <property type="entry name" value="CYTOCHROME_P450"/>
    <property type="match status" value="1"/>
</dbReference>
<dbReference type="Gene3D" id="1.10.630.10">
    <property type="entry name" value="Cytochrome P450"/>
    <property type="match status" value="1"/>
</dbReference>
<reference evidence="8 9" key="1">
    <citation type="submission" date="2018-09" db="EMBL/GenBank/DDBJ databases">
        <title>A high-quality reference genome of wild soybean provides a powerful tool to mine soybean genomes.</title>
        <authorList>
            <person name="Xie M."/>
            <person name="Chung C.Y.L."/>
            <person name="Li M.-W."/>
            <person name="Wong F.-L."/>
            <person name="Chan T.-F."/>
            <person name="Lam H.-M."/>
        </authorList>
    </citation>
    <scope>NUCLEOTIDE SEQUENCE [LARGE SCALE GENOMIC DNA]</scope>
    <source>
        <strain evidence="9">cv. W05</strain>
        <tissue evidence="8">Hypocotyl of etiolated seedlings</tissue>
    </source>
</reference>
<comment type="caution">
    <text evidence="8">The sequence shown here is derived from an EMBL/GenBank/DDBJ whole genome shotgun (WGS) entry which is preliminary data.</text>
</comment>
<keyword evidence="1 6" id="KW-0349">Heme</keyword>
<evidence type="ECO:0000313" key="9">
    <source>
        <dbReference type="Proteomes" id="UP000289340"/>
    </source>
</evidence>